<dbReference type="InterPro" id="IPR015421">
    <property type="entry name" value="PyrdxlP-dep_Trfase_major"/>
</dbReference>
<reference evidence="2 3" key="1">
    <citation type="submission" date="2019-03" db="EMBL/GenBank/DDBJ databases">
        <authorList>
            <consortium name="Pathogen Informatics"/>
        </authorList>
    </citation>
    <scope>NUCLEOTIDE SEQUENCE [LARGE SCALE GENOMIC DNA]</scope>
    <source>
        <strain evidence="2 3">NCTC12126</strain>
    </source>
</reference>
<dbReference type="InterPro" id="IPR000653">
    <property type="entry name" value="DegT/StrS_aminotransferase"/>
</dbReference>
<proteinExistence type="predicted"/>
<evidence type="ECO:0000313" key="2">
    <source>
        <dbReference type="EMBL" id="VFS37404.1"/>
    </source>
</evidence>
<keyword evidence="1" id="KW-0663">Pyridoxal phosphate</keyword>
<name>A0A484YMN9_9ENTR</name>
<dbReference type="Gene3D" id="3.40.640.10">
    <property type="entry name" value="Type I PLP-dependent aspartate aminotransferase-like (Major domain)"/>
    <property type="match status" value="1"/>
</dbReference>
<dbReference type="GO" id="GO:0099620">
    <property type="term" value="F:UDP-4-amino-4-deoxy-L-arabinose aminotransferase"/>
    <property type="evidence" value="ECO:0007669"/>
    <property type="project" value="UniProtKB-EC"/>
</dbReference>
<evidence type="ECO:0000313" key="3">
    <source>
        <dbReference type="Proteomes" id="UP000351155"/>
    </source>
</evidence>
<dbReference type="SUPFAM" id="SSF53383">
    <property type="entry name" value="PLP-dependent transferases"/>
    <property type="match status" value="1"/>
</dbReference>
<organism evidence="2 3">
    <name type="scientific">Enterobacter cancerogenus</name>
    <dbReference type="NCBI Taxonomy" id="69218"/>
    <lineage>
        <taxon>Bacteria</taxon>
        <taxon>Pseudomonadati</taxon>
        <taxon>Pseudomonadota</taxon>
        <taxon>Gammaproteobacteria</taxon>
        <taxon>Enterobacterales</taxon>
        <taxon>Enterobacteriaceae</taxon>
        <taxon>Enterobacter</taxon>
        <taxon>Enterobacter cloacae complex</taxon>
    </lineage>
</organism>
<dbReference type="AlphaFoldDB" id="A0A484YMN9"/>
<dbReference type="Pfam" id="PF01041">
    <property type="entry name" value="DegT_DnrJ_EryC1"/>
    <property type="match status" value="1"/>
</dbReference>
<protein>
    <submittedName>
        <fullName evidence="2">UDP-4-amino-4-deoxy-L-arabinose-oxoglutarate aminotransferase</fullName>
        <ecNumber evidence="2">2.6.1.87</ecNumber>
    </submittedName>
</protein>
<accession>A0A484YMN9</accession>
<sequence>MSDFLPFSRPSMGPEELAALQEVLTSGWITTGPKNQALEEAFCTLTGNRHAIAVSSAHRRDACYADGAGHCPATR</sequence>
<dbReference type="EC" id="2.6.1.87" evidence="2"/>
<dbReference type="EMBL" id="CAADIW010000032">
    <property type="protein sequence ID" value="VFS37404.1"/>
    <property type="molecule type" value="Genomic_DNA"/>
</dbReference>
<gene>
    <name evidence="2" type="primary">arnB_2</name>
    <name evidence="2" type="ORF">NCTC12126_03657</name>
</gene>
<keyword evidence="2" id="KW-0808">Transferase</keyword>
<keyword evidence="2" id="KW-0032">Aminotransferase</keyword>
<evidence type="ECO:0000256" key="1">
    <source>
        <dbReference type="ARBA" id="ARBA00022898"/>
    </source>
</evidence>
<dbReference type="Proteomes" id="UP000351155">
    <property type="component" value="Unassembled WGS sequence"/>
</dbReference>
<dbReference type="InterPro" id="IPR015424">
    <property type="entry name" value="PyrdxlP-dep_Trfase"/>
</dbReference>